<sequence>MPNVALTDAGIRGLALPLTGTLTYWDASLKGFGVRVSPKGTKTFIALVGSGQRHKIGRYPLIGLSMARDEARKLLAKKTLGTYEKPNTTTWDTAIERYLKACSEKNRPSTVSEYRRHLARFPFKERRLERIRKRDVAEELEKIPAKGERAHALTAVKIFFSWCAAQGLIDASPVSALKSPPQRQKQALRALSEAELKEVLGNALNHPYPFGPIVALLALTGQRRNEIASLKWENLTVGTMTIPAEAAKNHLAHTFPFGSLVRQVLDGLPDKGSAYLFPASREHVRTKPTTVFNGWGKAKAAFDTKLVGVEPYKLHDLRRTFATTLQRLGVPLEVREKLLNHISGSQAGVAGVYNVYGYEAEMKDAMAKYDAYLVQLLRSGNTRAHRDVLLSKESRDEVAKQEGGALEGSL</sequence>
<organism evidence="8 9">
    <name type="scientific">Parerythrobacter lacustris</name>
    <dbReference type="NCBI Taxonomy" id="2969984"/>
    <lineage>
        <taxon>Bacteria</taxon>
        <taxon>Pseudomonadati</taxon>
        <taxon>Pseudomonadota</taxon>
        <taxon>Alphaproteobacteria</taxon>
        <taxon>Sphingomonadales</taxon>
        <taxon>Erythrobacteraceae</taxon>
        <taxon>Parerythrobacter</taxon>
    </lineage>
</organism>
<dbReference type="CDD" id="cd00801">
    <property type="entry name" value="INT_P4_C"/>
    <property type="match status" value="1"/>
</dbReference>
<dbReference type="InterPro" id="IPR044068">
    <property type="entry name" value="CB"/>
</dbReference>
<name>A0ABT1XPC4_9SPHN</name>
<dbReference type="Gene3D" id="1.10.150.130">
    <property type="match status" value="1"/>
</dbReference>
<dbReference type="InterPro" id="IPR013762">
    <property type="entry name" value="Integrase-like_cat_sf"/>
</dbReference>
<feature type="domain" description="Core-binding (CB)" evidence="7">
    <location>
        <begin position="89"/>
        <end position="164"/>
    </location>
</feature>
<evidence type="ECO:0000256" key="1">
    <source>
        <dbReference type="ARBA" id="ARBA00008857"/>
    </source>
</evidence>
<accession>A0ABT1XPC4</accession>
<dbReference type="InterPro" id="IPR011010">
    <property type="entry name" value="DNA_brk_join_enz"/>
</dbReference>
<dbReference type="Gene3D" id="3.30.160.390">
    <property type="entry name" value="Integrase, DNA-binding domain"/>
    <property type="match status" value="1"/>
</dbReference>
<dbReference type="RefSeq" id="WP_257595267.1">
    <property type="nucleotide sequence ID" value="NZ_JANKHH010000003.1"/>
</dbReference>
<proteinExistence type="inferred from homology"/>
<evidence type="ECO:0000256" key="3">
    <source>
        <dbReference type="ARBA" id="ARBA00023125"/>
    </source>
</evidence>
<evidence type="ECO:0000313" key="9">
    <source>
        <dbReference type="Proteomes" id="UP001206067"/>
    </source>
</evidence>
<evidence type="ECO:0000313" key="8">
    <source>
        <dbReference type="EMBL" id="MCR2833501.1"/>
    </source>
</evidence>
<evidence type="ECO:0000256" key="4">
    <source>
        <dbReference type="ARBA" id="ARBA00023172"/>
    </source>
</evidence>
<keyword evidence="4" id="KW-0233">DNA recombination</keyword>
<dbReference type="PROSITE" id="PS51900">
    <property type="entry name" value="CB"/>
    <property type="match status" value="1"/>
</dbReference>
<dbReference type="Proteomes" id="UP001206067">
    <property type="component" value="Unassembled WGS sequence"/>
</dbReference>
<evidence type="ECO:0000256" key="5">
    <source>
        <dbReference type="PROSITE-ProRule" id="PRU01248"/>
    </source>
</evidence>
<dbReference type="Pfam" id="PF00589">
    <property type="entry name" value="Phage_integrase"/>
    <property type="match status" value="1"/>
</dbReference>
<comment type="caution">
    <text evidence="8">The sequence shown here is derived from an EMBL/GenBank/DDBJ whole genome shotgun (WGS) entry which is preliminary data.</text>
</comment>
<dbReference type="InterPro" id="IPR038488">
    <property type="entry name" value="Integrase_DNA-bd_sf"/>
</dbReference>
<evidence type="ECO:0000256" key="2">
    <source>
        <dbReference type="ARBA" id="ARBA00022908"/>
    </source>
</evidence>
<reference evidence="8 9" key="1">
    <citation type="submission" date="2022-08" db="EMBL/GenBank/DDBJ databases">
        <title>Polyphasic taxonomy analysis of Qipengyuania sp.RS5-5.</title>
        <authorList>
            <person name="Xamxidin M."/>
            <person name="Wu M."/>
        </authorList>
    </citation>
    <scope>NUCLEOTIDE SEQUENCE [LARGE SCALE GENOMIC DNA]</scope>
    <source>
        <strain evidence="8 9">RS5-5</strain>
    </source>
</reference>
<keyword evidence="3 5" id="KW-0238">DNA-binding</keyword>
<keyword evidence="9" id="KW-1185">Reference proteome</keyword>
<dbReference type="InterPro" id="IPR002104">
    <property type="entry name" value="Integrase_catalytic"/>
</dbReference>
<dbReference type="Pfam" id="PF13356">
    <property type="entry name" value="Arm-DNA-bind_3"/>
    <property type="match status" value="1"/>
</dbReference>
<comment type="similarity">
    <text evidence="1">Belongs to the 'phage' integrase family.</text>
</comment>
<dbReference type="InterPro" id="IPR025166">
    <property type="entry name" value="Integrase_DNA_bind_dom"/>
</dbReference>
<dbReference type="InterPro" id="IPR050808">
    <property type="entry name" value="Phage_Integrase"/>
</dbReference>
<protein>
    <submittedName>
        <fullName evidence="8">Site-specific integrase</fullName>
    </submittedName>
</protein>
<dbReference type="InterPro" id="IPR010998">
    <property type="entry name" value="Integrase_recombinase_N"/>
</dbReference>
<dbReference type="Gene3D" id="1.10.443.10">
    <property type="entry name" value="Intergrase catalytic core"/>
    <property type="match status" value="1"/>
</dbReference>
<keyword evidence="2" id="KW-0229">DNA integration</keyword>
<dbReference type="PANTHER" id="PTHR30629">
    <property type="entry name" value="PROPHAGE INTEGRASE"/>
    <property type="match status" value="1"/>
</dbReference>
<dbReference type="PROSITE" id="PS51898">
    <property type="entry name" value="TYR_RECOMBINASE"/>
    <property type="match status" value="1"/>
</dbReference>
<dbReference type="EMBL" id="JANKHH010000003">
    <property type="protein sequence ID" value="MCR2833501.1"/>
    <property type="molecule type" value="Genomic_DNA"/>
</dbReference>
<gene>
    <name evidence="8" type="ORF">NSO95_06060</name>
</gene>
<evidence type="ECO:0000259" key="7">
    <source>
        <dbReference type="PROSITE" id="PS51900"/>
    </source>
</evidence>
<dbReference type="SUPFAM" id="SSF56349">
    <property type="entry name" value="DNA breaking-rejoining enzymes"/>
    <property type="match status" value="1"/>
</dbReference>
<dbReference type="PANTHER" id="PTHR30629:SF2">
    <property type="entry name" value="PROPHAGE INTEGRASE INTS-RELATED"/>
    <property type="match status" value="1"/>
</dbReference>
<feature type="domain" description="Tyr recombinase" evidence="6">
    <location>
        <begin position="186"/>
        <end position="367"/>
    </location>
</feature>
<evidence type="ECO:0000259" key="6">
    <source>
        <dbReference type="PROSITE" id="PS51898"/>
    </source>
</evidence>